<keyword evidence="5" id="KW-0472">Membrane</keyword>
<organism evidence="6">
    <name type="scientific">Mops bat astrovirus</name>
    <dbReference type="NCBI Taxonomy" id="3141890"/>
    <lineage>
        <taxon>Viruses</taxon>
        <taxon>Riboviria</taxon>
        <taxon>Orthornavirae</taxon>
        <taxon>Pisuviricota</taxon>
        <taxon>Stelpaviricetes</taxon>
        <taxon>Stellavirales</taxon>
        <taxon>Astroviridae</taxon>
    </lineage>
</organism>
<feature type="transmembrane region" description="Helical" evidence="5">
    <location>
        <begin position="281"/>
        <end position="299"/>
    </location>
</feature>
<keyword evidence="5" id="KW-1133">Transmembrane helix</keyword>
<dbReference type="SUPFAM" id="SSF50494">
    <property type="entry name" value="Trypsin-like serine proteases"/>
    <property type="match status" value="1"/>
</dbReference>
<reference evidence="6" key="1">
    <citation type="journal article" date="2024" name="Microbiome">
        <title>Substantial viral diversity in bats and rodents from East Africa: insights into evolution, recombination, and cocirculation.</title>
        <authorList>
            <person name="Wang D."/>
            <person name="Yang X."/>
            <person name="Ren Z."/>
            <person name="Hu B."/>
            <person name="Zhao H."/>
            <person name="Yang K."/>
            <person name="Shi P."/>
            <person name="Zhang Z."/>
            <person name="Feng Q."/>
            <person name="Nawenja C.V."/>
            <person name="Obanda V."/>
            <person name="Robert K."/>
            <person name="Nalikka B."/>
            <person name="Waruhiu C.N."/>
            <person name="Ochola G.O."/>
            <person name="Onyuok S.O."/>
            <person name="Ochieng H."/>
            <person name="Li B."/>
            <person name="Zhu Y."/>
            <person name="Si H."/>
            <person name="Yin J."/>
            <person name="Kristiansen K."/>
            <person name="Jin X."/>
            <person name="Xu X."/>
            <person name="Xiao M."/>
            <person name="Agwanda B."/>
            <person name="Ommeh S."/>
            <person name="Li J."/>
            <person name="Shi Z.L."/>
        </authorList>
    </citation>
    <scope>NUCLEOTIDE SEQUENCE</scope>
    <source>
        <strain evidence="6">14B/Kenya/BAT1549/2015</strain>
    </source>
</reference>
<evidence type="ECO:0000256" key="2">
    <source>
        <dbReference type="ARBA" id="ARBA00045910"/>
    </source>
</evidence>
<comment type="catalytic activity">
    <reaction evidence="3">
        <text>RNA(n) + a ribonucleoside 5'-triphosphate = RNA(n+1) + diphosphate</text>
        <dbReference type="Rhea" id="RHEA:21248"/>
        <dbReference type="Rhea" id="RHEA-COMP:14527"/>
        <dbReference type="Rhea" id="RHEA-COMP:17342"/>
        <dbReference type="ChEBI" id="CHEBI:33019"/>
        <dbReference type="ChEBI" id="CHEBI:61557"/>
        <dbReference type="ChEBI" id="CHEBI:140395"/>
    </reaction>
</comment>
<keyword evidence="1" id="KW-0378">Hydrolase</keyword>
<dbReference type="EMBL" id="PP711858">
    <property type="protein sequence ID" value="XBH23887.1"/>
    <property type="molecule type" value="Genomic_RNA"/>
</dbReference>
<feature type="transmembrane region" description="Helical" evidence="5">
    <location>
        <begin position="152"/>
        <end position="171"/>
    </location>
</feature>
<comment type="function">
    <text evidence="2">Responsible for the cleavage of the polyprotein into functional products.</text>
</comment>
<proteinExistence type="predicted"/>
<evidence type="ECO:0000256" key="4">
    <source>
        <dbReference type="SAM" id="Coils"/>
    </source>
</evidence>
<sequence>MAPGKMAGKITIYDSLFAFGNSAARCEAAAYEQKAKHKLRDTVPSTTVFEVFYTTRADGRVVVTTAIESAPRTWVFCESESDWKEIDPIIRSKPCLATGLIEQRDKLQAENLELKCELATTKLELSLLRHELQRAKDQIPVKRSCFTFTQKFLLGLMLGLILATNLPSAAAESPDAELKRYLKGYADGIYNWFSEKLHALDSMDWLQLAVMLWSHWVVHLAVFVIVGLFRYDNVTPTLVLAVLAIWADWRANGLLPIGAADAGSLVAHCVGMFMYPLNMRLAFVLLLCIIVGNVCYSVIVGDNPAPVLTGSITVVTVFILNLACDILGCPKNVPSIIYIIYKVVLISVVRPSTVVVKDADGKVVETTNVHPLKSAFVKLSSFKQMFQKRKSPRVSVDPFFPIAPNCTVMVKTPEGTGTGFRVQNYLITAKHVVGDNETLEVVHEGRVYATKIKWVHPTKDLAFLMLPAGLQELKAFKIAKEVDDGPVAIITKAGDHVAFAVSPGVVVGDEMTYAVQTPDGSSGAPVVFPTGRAVAVHTVNTGFSAGAVILRPSDLPPVEAKSDEIQKLKAEIEKLKAMQQCSGAGDVVGLIREAIQREMLILRKELSDFEQKKKGRNKVNRRQGKRKPVWTEEEYKAMMEKGFTKQQLQEMAENIRERMENEIDDAYNDVSAPLDDMDDDEVNRVWFKQRLTKDSPQSRFNQYWCEEWNPPSPRIPANAVVTKFNLLADEEVIAKMSRTARRLIQQLQEMIDFAVIEGREWNPEVDKDLFLEEASEMYYKINEECFVNDLPCFLQSKNGKKGPAKKQAPKKSTN</sequence>
<dbReference type="InterPro" id="IPR043504">
    <property type="entry name" value="Peptidase_S1_PA_chymotrypsin"/>
</dbReference>
<feature type="coiled-coil region" evidence="4">
    <location>
        <begin position="558"/>
        <end position="612"/>
    </location>
</feature>
<dbReference type="Gene3D" id="2.40.10.10">
    <property type="entry name" value="Trypsin-like serine proteases"/>
    <property type="match status" value="2"/>
</dbReference>
<evidence type="ECO:0000256" key="1">
    <source>
        <dbReference type="ARBA" id="ARBA00022801"/>
    </source>
</evidence>
<feature type="transmembrane region" description="Helical" evidence="5">
    <location>
        <begin position="205"/>
        <end position="226"/>
    </location>
</feature>
<dbReference type="GO" id="GO:0016787">
    <property type="term" value="F:hydrolase activity"/>
    <property type="evidence" value="ECO:0007669"/>
    <property type="project" value="UniProtKB-KW"/>
</dbReference>
<protein>
    <submittedName>
        <fullName evidence="6">ORF1a protein</fullName>
    </submittedName>
</protein>
<evidence type="ECO:0000256" key="5">
    <source>
        <dbReference type="SAM" id="Phobius"/>
    </source>
</evidence>
<dbReference type="Pfam" id="PF13365">
    <property type="entry name" value="Trypsin_2"/>
    <property type="match status" value="1"/>
</dbReference>
<name>A0AAU7E2K9_9VIRU</name>
<keyword evidence="4" id="KW-0175">Coiled coil</keyword>
<feature type="coiled-coil region" evidence="4">
    <location>
        <begin position="97"/>
        <end position="138"/>
    </location>
</feature>
<feature type="transmembrane region" description="Helical" evidence="5">
    <location>
        <begin position="305"/>
        <end position="324"/>
    </location>
</feature>
<feature type="transmembrane region" description="Helical" evidence="5">
    <location>
        <begin position="233"/>
        <end position="249"/>
    </location>
</feature>
<evidence type="ECO:0000313" key="6">
    <source>
        <dbReference type="EMBL" id="XBH23887.1"/>
    </source>
</evidence>
<accession>A0AAU7E2K9</accession>
<keyword evidence="5" id="KW-0812">Transmembrane</keyword>
<reference evidence="6" key="2">
    <citation type="submission" date="2024-02" db="EMBL/GenBank/DDBJ databases">
        <authorList>
            <person name="Hu B."/>
        </authorList>
    </citation>
    <scope>NUCLEOTIDE SEQUENCE</scope>
    <source>
        <strain evidence="6">14B/Kenya/BAT1549/2015</strain>
    </source>
</reference>
<evidence type="ECO:0000256" key="3">
    <source>
        <dbReference type="ARBA" id="ARBA00047383"/>
    </source>
</evidence>
<dbReference type="InterPro" id="IPR009003">
    <property type="entry name" value="Peptidase_S1_PA"/>
</dbReference>